<evidence type="ECO:0000256" key="3">
    <source>
        <dbReference type="ARBA" id="ARBA00023125"/>
    </source>
</evidence>
<dbReference type="CDD" id="cd17255">
    <property type="entry name" value="RMtype1_S_Fco49512ORF2615P-TRD2-CR2_like"/>
    <property type="match status" value="1"/>
</dbReference>
<evidence type="ECO:0000313" key="6">
    <source>
        <dbReference type="Proteomes" id="UP000266258"/>
    </source>
</evidence>
<feature type="domain" description="Type I restriction modification DNA specificity" evidence="4">
    <location>
        <begin position="207"/>
        <end position="362"/>
    </location>
</feature>
<dbReference type="SUPFAM" id="SSF116734">
    <property type="entry name" value="DNA methylase specificity domain"/>
    <property type="match status" value="2"/>
</dbReference>
<proteinExistence type="inferred from homology"/>
<dbReference type="PANTHER" id="PTHR30408">
    <property type="entry name" value="TYPE-1 RESTRICTION ENZYME ECOKI SPECIFICITY PROTEIN"/>
    <property type="match status" value="1"/>
</dbReference>
<dbReference type="InterPro" id="IPR000055">
    <property type="entry name" value="Restrct_endonuc_typeI_TRD"/>
</dbReference>
<gene>
    <name evidence="5" type="ORF">CJP74_00835</name>
</gene>
<evidence type="ECO:0000259" key="4">
    <source>
        <dbReference type="Pfam" id="PF01420"/>
    </source>
</evidence>
<keyword evidence="3" id="KW-0238">DNA-binding</keyword>
<evidence type="ECO:0000256" key="2">
    <source>
        <dbReference type="ARBA" id="ARBA00022747"/>
    </source>
</evidence>
<dbReference type="GO" id="GO:0003677">
    <property type="term" value="F:DNA binding"/>
    <property type="evidence" value="ECO:0007669"/>
    <property type="project" value="UniProtKB-KW"/>
</dbReference>
<dbReference type="PANTHER" id="PTHR30408:SF13">
    <property type="entry name" value="TYPE I RESTRICTION ENZYME HINDI SPECIFICITY SUBUNIT"/>
    <property type="match status" value="1"/>
</dbReference>
<evidence type="ECO:0000313" key="5">
    <source>
        <dbReference type="EMBL" id="RIY33877.1"/>
    </source>
</evidence>
<comment type="similarity">
    <text evidence="1">Belongs to the type-I restriction system S methylase family.</text>
</comment>
<organism evidence="5 6">
    <name type="scientific">Psittacicella melopsittaci</name>
    <dbReference type="NCBI Taxonomy" id="2028576"/>
    <lineage>
        <taxon>Bacteria</taxon>
        <taxon>Pseudomonadati</taxon>
        <taxon>Pseudomonadota</taxon>
        <taxon>Gammaproteobacteria</taxon>
        <taxon>Pasteurellales</taxon>
        <taxon>Psittacicellaceae</taxon>
        <taxon>Psittacicella</taxon>
    </lineage>
</organism>
<dbReference type="Gene3D" id="3.90.220.20">
    <property type="entry name" value="DNA methylase specificity domains"/>
    <property type="match status" value="2"/>
</dbReference>
<dbReference type="Gene3D" id="1.10.287.1120">
    <property type="entry name" value="Bipartite methylase S protein"/>
    <property type="match status" value="1"/>
</dbReference>
<keyword evidence="6" id="KW-1185">Reference proteome</keyword>
<feature type="domain" description="Type I restriction modification DNA specificity" evidence="4">
    <location>
        <begin position="18"/>
        <end position="175"/>
    </location>
</feature>
<dbReference type="InterPro" id="IPR052021">
    <property type="entry name" value="Type-I_RS_S_subunit"/>
</dbReference>
<keyword evidence="2" id="KW-0680">Restriction system</keyword>
<dbReference type="Proteomes" id="UP000266258">
    <property type="component" value="Unassembled WGS sequence"/>
</dbReference>
<dbReference type="EMBL" id="NRJH01000007">
    <property type="protein sequence ID" value="RIY33877.1"/>
    <property type="molecule type" value="Genomic_DNA"/>
</dbReference>
<dbReference type="OrthoDB" id="9798929at2"/>
<comment type="caution">
    <text evidence="5">The sequence shown here is derived from an EMBL/GenBank/DDBJ whole genome shotgun (WGS) entry which is preliminary data.</text>
</comment>
<evidence type="ECO:0000256" key="1">
    <source>
        <dbReference type="ARBA" id="ARBA00010923"/>
    </source>
</evidence>
<dbReference type="GO" id="GO:0009307">
    <property type="term" value="P:DNA restriction-modification system"/>
    <property type="evidence" value="ECO:0007669"/>
    <property type="project" value="UniProtKB-KW"/>
</dbReference>
<protein>
    <recommendedName>
        <fullName evidence="4">Type I restriction modification DNA specificity domain-containing protein</fullName>
    </recommendedName>
</protein>
<reference evidence="5 6" key="1">
    <citation type="submission" date="2017-08" db="EMBL/GenBank/DDBJ databases">
        <title>Reclassification of Bisgaard taxon 37 and 44.</title>
        <authorList>
            <person name="Christensen H."/>
        </authorList>
    </citation>
    <scope>NUCLEOTIDE SEQUENCE [LARGE SCALE GENOMIC DNA]</scope>
    <source>
        <strain evidence="5 6">B96_4</strain>
    </source>
</reference>
<dbReference type="AlphaFoldDB" id="A0A3A1YCM2"/>
<sequence>MRKRKSTMPLLRFPEFRKPWRKVAIKDICWSKSSNKLAKHFGSDYHLYEPGIYPVFNANQQITSISVYDADVPYISIIRDGTGVGRVDLRPAYSSVISTMNYLFSKNSNLEFLYYILQNKVNWQNYFTGSTIPHLYFRDFAEHKLYVPCLEEQARIAGLLTSVEQLIAQSNQLKNHYTQLKKAILQRTLALNQEQPQLRLAEFTASWQEQELQDIFDKLTNGKRKTLAQLHEQQSAHAPYPVYSAQTLKQGIMGYYHEHLFEDCITWTREGYAGQFNYRSGKFYCIDTCGVLVSHKGYSNKFFAELLNLVAYKHVIQTSIPKLYADVLGRVKVTYPLELAEQLKLGNLYTCLDQKINQVEKQIQTFMSLKALLLQQLFV</sequence>
<name>A0A3A1YCM2_9GAMM</name>
<dbReference type="Pfam" id="PF01420">
    <property type="entry name" value="Methylase_S"/>
    <property type="match status" value="2"/>
</dbReference>
<dbReference type="RefSeq" id="WP_119496384.1">
    <property type="nucleotide sequence ID" value="NZ_NRJH01000007.1"/>
</dbReference>
<dbReference type="InterPro" id="IPR044946">
    <property type="entry name" value="Restrct_endonuc_typeI_TRD_sf"/>
</dbReference>
<accession>A0A3A1YCM2</accession>